<dbReference type="SUPFAM" id="SSF52540">
    <property type="entry name" value="P-loop containing nucleoside triphosphate hydrolases"/>
    <property type="match status" value="1"/>
</dbReference>
<feature type="domain" description="AAA" evidence="1">
    <location>
        <begin position="20"/>
        <end position="149"/>
    </location>
</feature>
<protein>
    <recommendedName>
        <fullName evidence="4">AAA domain-containing protein</fullName>
    </recommendedName>
</protein>
<sequence length="399" mass="46825">MIIREHYLSKIRPFYESDLVKVLIGMRRSGKSVLLKQIISELMARNIDESHIVYLNFEDLEYSFIETALDLHKYIKEKINDTDKYYLFFDEIQNVKDFEKAINSFRAALNCSIFITGSNGKLLSGELATHLSGRYVSFKIMPFSFREMCTFKGITKDTVTDDDFMEYLIYGGMPQRFLMQTEEETRVYLRDLYNSIVLRDIMQRGNIKDIDTLNRIIEYMVLNTSQTFSAKSISNYFERINKKISTDTIYQYLEHITSSLIINKAIRYDIRGKKILTRSDKYYLTDLGFAAIKNTGFKTEIGALIENVIFNEFIHRGYDVYVGKTPKGEVDFIVMDGKDRAYYQVAYLLADERVIQREFGAFDSVNDHFPKYVLSFDKFDFSRNGIKHMNIIKFLLEDQ</sequence>
<dbReference type="InterPro" id="IPR041682">
    <property type="entry name" value="AAA_14"/>
</dbReference>
<accession>A0A645BH27</accession>
<comment type="caution">
    <text evidence="3">The sequence shown here is derived from an EMBL/GenBank/DDBJ whole genome shotgun (WGS) entry which is preliminary data.</text>
</comment>
<evidence type="ECO:0000259" key="1">
    <source>
        <dbReference type="Pfam" id="PF13173"/>
    </source>
</evidence>
<dbReference type="PANTHER" id="PTHR33295:SF20">
    <property type="entry name" value="ATPASE"/>
    <property type="match status" value="1"/>
</dbReference>
<dbReference type="EMBL" id="VSSQ01019976">
    <property type="protein sequence ID" value="MPM64476.1"/>
    <property type="molecule type" value="Genomic_DNA"/>
</dbReference>
<reference evidence="3" key="1">
    <citation type="submission" date="2019-08" db="EMBL/GenBank/DDBJ databases">
        <authorList>
            <person name="Kucharzyk K."/>
            <person name="Murdoch R.W."/>
            <person name="Higgins S."/>
            <person name="Loffler F."/>
        </authorList>
    </citation>
    <scope>NUCLEOTIDE SEQUENCE</scope>
</reference>
<evidence type="ECO:0008006" key="4">
    <source>
        <dbReference type="Google" id="ProtNLM"/>
    </source>
</evidence>
<dbReference type="AlphaFoldDB" id="A0A645BH27"/>
<dbReference type="Pfam" id="PF13635">
    <property type="entry name" value="DUF4143"/>
    <property type="match status" value="1"/>
</dbReference>
<evidence type="ECO:0000259" key="2">
    <source>
        <dbReference type="Pfam" id="PF13635"/>
    </source>
</evidence>
<feature type="domain" description="DUF4143" evidence="2">
    <location>
        <begin position="199"/>
        <end position="345"/>
    </location>
</feature>
<evidence type="ECO:0000313" key="3">
    <source>
        <dbReference type="EMBL" id="MPM64476.1"/>
    </source>
</evidence>
<dbReference type="InterPro" id="IPR027417">
    <property type="entry name" value="P-loop_NTPase"/>
</dbReference>
<dbReference type="Gene3D" id="3.40.50.300">
    <property type="entry name" value="P-loop containing nucleotide triphosphate hydrolases"/>
    <property type="match status" value="1"/>
</dbReference>
<dbReference type="InterPro" id="IPR025420">
    <property type="entry name" value="DUF4143"/>
</dbReference>
<dbReference type="Pfam" id="PF13173">
    <property type="entry name" value="AAA_14"/>
    <property type="match status" value="1"/>
</dbReference>
<proteinExistence type="predicted"/>
<dbReference type="PANTHER" id="PTHR33295">
    <property type="entry name" value="ATPASE"/>
    <property type="match status" value="1"/>
</dbReference>
<organism evidence="3">
    <name type="scientific">bioreactor metagenome</name>
    <dbReference type="NCBI Taxonomy" id="1076179"/>
    <lineage>
        <taxon>unclassified sequences</taxon>
        <taxon>metagenomes</taxon>
        <taxon>ecological metagenomes</taxon>
    </lineage>
</organism>
<name>A0A645BH27_9ZZZZ</name>
<gene>
    <name evidence="3" type="ORF">SDC9_111362</name>
</gene>